<dbReference type="InterPro" id="IPR000626">
    <property type="entry name" value="Ubiquitin-like_dom"/>
</dbReference>
<dbReference type="Pfam" id="PF13639">
    <property type="entry name" value="zf-RING_2"/>
    <property type="match status" value="1"/>
</dbReference>
<comment type="caution">
    <text evidence="4">The sequence shown here is derived from an EMBL/GenBank/DDBJ whole genome shotgun (WGS) entry which is preliminary data.</text>
</comment>
<dbReference type="GO" id="GO:0008270">
    <property type="term" value="F:zinc ion binding"/>
    <property type="evidence" value="ECO:0007669"/>
    <property type="project" value="UniProtKB-KW"/>
</dbReference>
<dbReference type="InterPro" id="IPR050158">
    <property type="entry name" value="Ubiquitin_ubiquitin-like"/>
</dbReference>
<feature type="domain" description="Ubiquitin-like" evidence="2">
    <location>
        <begin position="148"/>
        <end position="224"/>
    </location>
</feature>
<accession>A0A433B9H7</accession>
<dbReference type="InterPro" id="IPR001841">
    <property type="entry name" value="Znf_RING"/>
</dbReference>
<keyword evidence="1" id="KW-0479">Metal-binding</keyword>
<dbReference type="PROSITE" id="PS50053">
    <property type="entry name" value="UBIQUITIN_2"/>
    <property type="match status" value="1"/>
</dbReference>
<dbReference type="InterPro" id="IPR029071">
    <property type="entry name" value="Ubiquitin-like_domsf"/>
</dbReference>
<dbReference type="Pfam" id="PF00240">
    <property type="entry name" value="ubiquitin"/>
    <property type="match status" value="1"/>
</dbReference>
<dbReference type="AlphaFoldDB" id="A0A433B9H7"/>
<evidence type="ECO:0000256" key="1">
    <source>
        <dbReference type="PROSITE-ProRule" id="PRU00175"/>
    </source>
</evidence>
<dbReference type="SMART" id="SM00213">
    <property type="entry name" value="UBQ"/>
    <property type="match status" value="1"/>
</dbReference>
<sequence>MFMHSARLRTSRKMSSTTCPHVQRNFYKHPPRVSFSTACLILSFSTACLILSFSTASLIMPTLTLHRLDIPTSIPIKYKTGKEDIAWLCDQAEAVIAASAPLPLRHVKLLLDGQVIDRADNWRSLDYFIATPGCWFVWPIFTGPSEEMLVHIKNLTGQVTDYVVNIEDTVLDLKCRIRDREGVPPEQQWFLYFGRDLNDESRTLSEYEVLAGVTIHLVVQKSKGELFSDLTNGKGLKIRPWSNDAPQWKYMTDGLNLEGICTNPSCDAQNQRVIIPWGHRNFDFALDEHRCTCPICDDYVTPITCAFSNTWWNFCGLKTSASEKPSRAISGSWRHAGNAYHAIDESESRIATWERLKILVRGDNPSTTCSVCLACKVLGDDGKVVTPIKFKCGHAFHGGCIEAWKVAQIEMGSKPSCPICRKTIIELEDEVAEDESGETLEEGLPLLLTETEPATIWASQIEESALLTPATEAKAGSLLELPLESVPEPAKGSKEEPAKGAVANSLATEFGCIVLSQRNLIAK</sequence>
<evidence type="ECO:0000313" key="5">
    <source>
        <dbReference type="Proteomes" id="UP000268093"/>
    </source>
</evidence>
<dbReference type="SUPFAM" id="SSF57850">
    <property type="entry name" value="RING/U-box"/>
    <property type="match status" value="1"/>
</dbReference>
<keyword evidence="5" id="KW-1185">Reference proteome</keyword>
<dbReference type="EMBL" id="RBNI01015465">
    <property type="protein sequence ID" value="RUP15052.1"/>
    <property type="molecule type" value="Genomic_DNA"/>
</dbReference>
<dbReference type="Proteomes" id="UP000268093">
    <property type="component" value="Unassembled WGS sequence"/>
</dbReference>
<dbReference type="PANTHER" id="PTHR10666">
    <property type="entry name" value="UBIQUITIN"/>
    <property type="match status" value="1"/>
</dbReference>
<dbReference type="OrthoDB" id="428577at2759"/>
<dbReference type="CDD" id="cd17039">
    <property type="entry name" value="Ubl_ubiquitin_like"/>
    <property type="match status" value="1"/>
</dbReference>
<evidence type="ECO:0008006" key="6">
    <source>
        <dbReference type="Google" id="ProtNLM"/>
    </source>
</evidence>
<keyword evidence="1" id="KW-0862">Zinc</keyword>
<keyword evidence="1" id="KW-0863">Zinc-finger</keyword>
<dbReference type="Gene3D" id="3.10.20.90">
    <property type="entry name" value="Phosphatidylinositol 3-kinase Catalytic Subunit, Chain A, domain 1"/>
    <property type="match status" value="1"/>
</dbReference>
<dbReference type="Gene3D" id="3.30.40.10">
    <property type="entry name" value="Zinc/RING finger domain, C3HC4 (zinc finger)"/>
    <property type="match status" value="1"/>
</dbReference>
<dbReference type="PROSITE" id="PS50089">
    <property type="entry name" value="ZF_RING_2"/>
    <property type="match status" value="1"/>
</dbReference>
<proteinExistence type="predicted"/>
<dbReference type="InterPro" id="IPR013083">
    <property type="entry name" value="Znf_RING/FYVE/PHD"/>
</dbReference>
<evidence type="ECO:0000259" key="2">
    <source>
        <dbReference type="PROSITE" id="PS50053"/>
    </source>
</evidence>
<gene>
    <name evidence="4" type="ORF">BC936DRAFT_139627</name>
</gene>
<organism evidence="4 5">
    <name type="scientific">Jimgerdemannia flammicorona</name>
    <dbReference type="NCBI Taxonomy" id="994334"/>
    <lineage>
        <taxon>Eukaryota</taxon>
        <taxon>Fungi</taxon>
        <taxon>Fungi incertae sedis</taxon>
        <taxon>Mucoromycota</taxon>
        <taxon>Mucoromycotina</taxon>
        <taxon>Endogonomycetes</taxon>
        <taxon>Endogonales</taxon>
        <taxon>Endogonaceae</taxon>
        <taxon>Jimgerdemannia</taxon>
    </lineage>
</organism>
<protein>
    <recommendedName>
        <fullName evidence="6">Ubiquitin-like domain-containing protein</fullName>
    </recommendedName>
</protein>
<evidence type="ECO:0000313" key="4">
    <source>
        <dbReference type="EMBL" id="RUP15052.1"/>
    </source>
</evidence>
<feature type="domain" description="RING-type" evidence="3">
    <location>
        <begin position="369"/>
        <end position="421"/>
    </location>
</feature>
<reference evidence="4 5" key="1">
    <citation type="journal article" date="2018" name="New Phytol.">
        <title>Phylogenomics of Endogonaceae and evolution of mycorrhizas within Mucoromycota.</title>
        <authorList>
            <person name="Chang Y."/>
            <person name="Desiro A."/>
            <person name="Na H."/>
            <person name="Sandor L."/>
            <person name="Lipzen A."/>
            <person name="Clum A."/>
            <person name="Barry K."/>
            <person name="Grigoriev I.V."/>
            <person name="Martin F.M."/>
            <person name="Stajich J.E."/>
            <person name="Smith M.E."/>
            <person name="Bonito G."/>
            <person name="Spatafora J.W."/>
        </authorList>
    </citation>
    <scope>NUCLEOTIDE SEQUENCE [LARGE SCALE GENOMIC DNA]</scope>
    <source>
        <strain evidence="4 5">GMNB39</strain>
    </source>
</reference>
<name>A0A433B9H7_9FUNG</name>
<evidence type="ECO:0000259" key="3">
    <source>
        <dbReference type="PROSITE" id="PS50089"/>
    </source>
</evidence>
<dbReference type="SMART" id="SM00184">
    <property type="entry name" value="RING"/>
    <property type="match status" value="1"/>
</dbReference>
<dbReference type="SUPFAM" id="SSF54236">
    <property type="entry name" value="Ubiquitin-like"/>
    <property type="match status" value="1"/>
</dbReference>